<dbReference type="Proteomes" id="UP000290545">
    <property type="component" value="Unassembled WGS sequence"/>
</dbReference>
<evidence type="ECO:0000256" key="3">
    <source>
        <dbReference type="ARBA" id="ARBA00023125"/>
    </source>
</evidence>
<reference evidence="5 6" key="1">
    <citation type="submission" date="2019-01" db="EMBL/GenBank/DDBJ databases">
        <title>Filimonas sp. strain TTM-71.</title>
        <authorList>
            <person name="Chen W.-M."/>
        </authorList>
    </citation>
    <scope>NUCLEOTIDE SEQUENCE [LARGE SCALE GENOMIC DNA]</scope>
    <source>
        <strain evidence="5 6">TTM-71</strain>
    </source>
</reference>
<dbReference type="SUPFAM" id="SSF46785">
    <property type="entry name" value="Winged helix' DNA-binding domain"/>
    <property type="match status" value="1"/>
</dbReference>
<dbReference type="InterPro" id="IPR036388">
    <property type="entry name" value="WH-like_DNA-bd_sf"/>
</dbReference>
<dbReference type="Gene3D" id="1.10.4040.10">
    <property type="entry name" value="Penicillinase repressor domain"/>
    <property type="match status" value="1"/>
</dbReference>
<dbReference type="GO" id="GO:0045892">
    <property type="term" value="P:negative regulation of DNA-templated transcription"/>
    <property type="evidence" value="ECO:0007669"/>
    <property type="project" value="InterPro"/>
</dbReference>
<sequence>MKKTDQTKSLTRAEEQIMQVLWQLQKGFLKDIVDAMPDPKPHSNTVATLLKILVEKQFVQTEPVGRMHLYIPAVSREAYSNSSFSGLIKGYFGGSYSKAVSFLVEENKLTVEDLELLLQQLKNK</sequence>
<evidence type="ECO:0000256" key="1">
    <source>
        <dbReference type="ARBA" id="ARBA00011046"/>
    </source>
</evidence>
<dbReference type="OrthoDB" id="1098508at2"/>
<dbReference type="InterPro" id="IPR005650">
    <property type="entry name" value="BlaI_family"/>
</dbReference>
<keyword evidence="6" id="KW-1185">Reference proteome</keyword>
<proteinExistence type="inferred from homology"/>
<keyword evidence="3" id="KW-0238">DNA-binding</keyword>
<dbReference type="RefSeq" id="WP_129002257.1">
    <property type="nucleotide sequence ID" value="NZ_SDHZ01000001.1"/>
</dbReference>
<comment type="similarity">
    <text evidence="1">Belongs to the BlaI transcriptional regulatory family.</text>
</comment>
<evidence type="ECO:0000313" key="6">
    <source>
        <dbReference type="Proteomes" id="UP000290545"/>
    </source>
</evidence>
<name>A0A4Q1DC40_9BACT</name>
<protein>
    <submittedName>
        <fullName evidence="5">BlaI/MecI/CopY family transcriptional regulator</fullName>
    </submittedName>
</protein>
<keyword evidence="4" id="KW-0804">Transcription</keyword>
<dbReference type="InterPro" id="IPR036390">
    <property type="entry name" value="WH_DNA-bd_sf"/>
</dbReference>
<comment type="caution">
    <text evidence="5">The sequence shown here is derived from an EMBL/GenBank/DDBJ whole genome shotgun (WGS) entry which is preliminary data.</text>
</comment>
<dbReference type="EMBL" id="SDHZ01000001">
    <property type="protein sequence ID" value="RXK86508.1"/>
    <property type="molecule type" value="Genomic_DNA"/>
</dbReference>
<dbReference type="AlphaFoldDB" id="A0A4Q1DC40"/>
<dbReference type="PIRSF" id="PIRSF019455">
    <property type="entry name" value="CopR_AtkY"/>
    <property type="match status" value="1"/>
</dbReference>
<keyword evidence="2" id="KW-0805">Transcription regulation</keyword>
<dbReference type="GO" id="GO:0003677">
    <property type="term" value="F:DNA binding"/>
    <property type="evidence" value="ECO:0007669"/>
    <property type="project" value="UniProtKB-KW"/>
</dbReference>
<evidence type="ECO:0000256" key="4">
    <source>
        <dbReference type="ARBA" id="ARBA00023163"/>
    </source>
</evidence>
<gene>
    <name evidence="5" type="ORF">ESB13_06795</name>
</gene>
<dbReference type="Pfam" id="PF03965">
    <property type="entry name" value="Penicillinase_R"/>
    <property type="match status" value="1"/>
</dbReference>
<evidence type="ECO:0000256" key="2">
    <source>
        <dbReference type="ARBA" id="ARBA00023015"/>
    </source>
</evidence>
<organism evidence="5 6">
    <name type="scientific">Filimonas effusa</name>
    <dbReference type="NCBI Taxonomy" id="2508721"/>
    <lineage>
        <taxon>Bacteria</taxon>
        <taxon>Pseudomonadati</taxon>
        <taxon>Bacteroidota</taxon>
        <taxon>Chitinophagia</taxon>
        <taxon>Chitinophagales</taxon>
        <taxon>Chitinophagaceae</taxon>
        <taxon>Filimonas</taxon>
    </lineage>
</organism>
<evidence type="ECO:0000313" key="5">
    <source>
        <dbReference type="EMBL" id="RXK86508.1"/>
    </source>
</evidence>
<accession>A0A4Q1DC40</accession>
<dbReference type="Gene3D" id="1.10.10.10">
    <property type="entry name" value="Winged helix-like DNA-binding domain superfamily/Winged helix DNA-binding domain"/>
    <property type="match status" value="1"/>
</dbReference>